<keyword evidence="2" id="KW-1185">Reference proteome</keyword>
<dbReference type="OrthoDB" id="120976at2759"/>
<evidence type="ECO:0000313" key="2">
    <source>
        <dbReference type="Proteomes" id="UP000008063"/>
    </source>
</evidence>
<dbReference type="SUPFAM" id="SSF52047">
    <property type="entry name" value="RNI-like"/>
    <property type="match status" value="1"/>
</dbReference>
<organism evidence="2">
    <name type="scientific">Serpula lacrymans var. lacrymans (strain S7.3)</name>
    <name type="common">Dry rot fungus</name>
    <dbReference type="NCBI Taxonomy" id="936435"/>
    <lineage>
        <taxon>Eukaryota</taxon>
        <taxon>Fungi</taxon>
        <taxon>Dikarya</taxon>
        <taxon>Basidiomycota</taxon>
        <taxon>Agaricomycotina</taxon>
        <taxon>Agaricomycetes</taxon>
        <taxon>Agaricomycetidae</taxon>
        <taxon>Boletales</taxon>
        <taxon>Coniophorineae</taxon>
        <taxon>Serpulaceae</taxon>
        <taxon>Serpula</taxon>
    </lineage>
</organism>
<evidence type="ECO:0000313" key="1">
    <source>
        <dbReference type="EMBL" id="EGN99408.1"/>
    </source>
</evidence>
<accession>F8PX29</accession>
<dbReference type="OMA" id="WEVNKRI"/>
<dbReference type="Proteomes" id="UP000008063">
    <property type="component" value="Unassembled WGS sequence"/>
</dbReference>
<dbReference type="AlphaFoldDB" id="F8PX29"/>
<dbReference type="eggNOG" id="ENOG502SBDF">
    <property type="taxonomic scope" value="Eukaryota"/>
</dbReference>
<dbReference type="InParanoid" id="F8PX29"/>
<reference evidence="2" key="1">
    <citation type="journal article" date="2011" name="Science">
        <title>The plant cell wall-decomposing machinery underlies the functional diversity of forest fungi.</title>
        <authorList>
            <person name="Eastwood D.C."/>
            <person name="Floudas D."/>
            <person name="Binder M."/>
            <person name="Majcherczyk A."/>
            <person name="Schneider P."/>
            <person name="Aerts A."/>
            <person name="Asiegbu F.O."/>
            <person name="Baker S.E."/>
            <person name="Barry K."/>
            <person name="Bendiksby M."/>
            <person name="Blumentritt M."/>
            <person name="Coutinho P.M."/>
            <person name="Cullen D."/>
            <person name="de Vries R.P."/>
            <person name="Gathman A."/>
            <person name="Goodell B."/>
            <person name="Henrissat B."/>
            <person name="Ihrmark K."/>
            <person name="Kauserud H."/>
            <person name="Kohler A."/>
            <person name="LaButti K."/>
            <person name="Lapidus A."/>
            <person name="Lavin J.L."/>
            <person name="Lee Y.-H."/>
            <person name="Lindquist E."/>
            <person name="Lilly W."/>
            <person name="Lucas S."/>
            <person name="Morin E."/>
            <person name="Murat C."/>
            <person name="Oguiza J.A."/>
            <person name="Park J."/>
            <person name="Pisabarro A.G."/>
            <person name="Riley R."/>
            <person name="Rosling A."/>
            <person name="Salamov A."/>
            <person name="Schmidt O."/>
            <person name="Schmutz J."/>
            <person name="Skrede I."/>
            <person name="Stenlid J."/>
            <person name="Wiebenga A."/>
            <person name="Xie X."/>
            <person name="Kuees U."/>
            <person name="Hibbett D.S."/>
            <person name="Hoffmeister D."/>
            <person name="Hoegberg N."/>
            <person name="Martin F."/>
            <person name="Grigoriev I.V."/>
            <person name="Watkinson S.C."/>
        </authorList>
    </citation>
    <scope>NUCLEOTIDE SEQUENCE [LARGE SCALE GENOMIC DNA]</scope>
    <source>
        <strain evidence="2">strain S7.3</strain>
    </source>
</reference>
<proteinExistence type="predicted"/>
<dbReference type="STRING" id="936435.F8PX29"/>
<dbReference type="InterPro" id="IPR032675">
    <property type="entry name" value="LRR_dom_sf"/>
</dbReference>
<gene>
    <name evidence="1" type="ORF">SERLA73DRAFT_182380</name>
</gene>
<protein>
    <submittedName>
        <fullName evidence="1">Uncharacterized protein</fullName>
    </submittedName>
</protein>
<sequence length="264" mass="29317">MKNLTHQKIANVLASNGYLSERVLNVLRASTVYCLDLSSSMNNEGGLNLSGQDVLRVLDQPHSFRFLSELCLSGTSLRDSDLVHIQRLSNLRKLLLESTGIGNEAIFLLTGLKQTLTHLYLAFNPKINNDAIPVLEIFLSLSFLSLFDTGIDMSGLRRLALVICKDNRVVDIEIPVCCEEYIDNLQSKYMINPRAPLIVDSSVCAQLSEAALARNLAAHAKFNTAIVASGTKIEMIERLVKILETREMDLVVRDMLWGDQDGIP</sequence>
<name>F8PX29_SERL3</name>
<dbReference type="HOGENOM" id="CLU_079428_0_0_1"/>
<dbReference type="Gene3D" id="3.80.10.10">
    <property type="entry name" value="Ribonuclease Inhibitor"/>
    <property type="match status" value="1"/>
</dbReference>
<dbReference type="EMBL" id="GL945480">
    <property type="protein sequence ID" value="EGN99408.1"/>
    <property type="molecule type" value="Genomic_DNA"/>
</dbReference>